<dbReference type="EMBL" id="CP019641">
    <property type="protein sequence ID" value="AQQ55368.1"/>
    <property type="molecule type" value="Genomic_DNA"/>
</dbReference>
<dbReference type="KEGG" id="pmar:B0X71_19550"/>
<name>A0A1Q2L4I5_9BACL</name>
<sequence length="99" mass="11662">MSNEEMIQEYRALKKEAKAASEAEDWDTREQLLDRTTELAYAIDWGFRVGDVVERRAKKRWVRDTILKIEGVTYTFKTIIVPIDFVRSATEKHEQLTLL</sequence>
<reference evidence="1 2" key="1">
    <citation type="submission" date="2017-02" db="EMBL/GenBank/DDBJ databases">
        <title>The complete genomic sequence of a novel cold adapted crude oil-degrading bacterium Planococcus qaidamina Y42.</title>
        <authorList>
            <person name="Yang R."/>
        </authorList>
    </citation>
    <scope>NUCLEOTIDE SEQUENCE [LARGE SCALE GENOMIC DNA]</scope>
    <source>
        <strain evidence="1 2">Y42</strain>
        <plasmid evidence="1 2">unnamed1</plasmid>
    </source>
</reference>
<accession>A0A1Q2L4I5</accession>
<proteinExistence type="predicted"/>
<dbReference type="AlphaFoldDB" id="A0A1Q2L4I5"/>
<geneLocation type="plasmid" evidence="1 2">
    <name>unnamed1</name>
</geneLocation>
<evidence type="ECO:0000313" key="2">
    <source>
        <dbReference type="Proteomes" id="UP000188184"/>
    </source>
</evidence>
<keyword evidence="1" id="KW-0614">Plasmid</keyword>
<dbReference type="OrthoDB" id="9995374at2"/>
<keyword evidence="2" id="KW-1185">Reference proteome</keyword>
<protein>
    <submittedName>
        <fullName evidence="1">Uncharacterized protein</fullName>
    </submittedName>
</protein>
<organism evidence="1 2">
    <name type="scientific">Planococcus lenghuensis</name>
    <dbReference type="NCBI Taxonomy" id="2213202"/>
    <lineage>
        <taxon>Bacteria</taxon>
        <taxon>Bacillati</taxon>
        <taxon>Bacillota</taxon>
        <taxon>Bacilli</taxon>
        <taxon>Bacillales</taxon>
        <taxon>Caryophanaceae</taxon>
        <taxon>Planococcus</taxon>
    </lineage>
</organism>
<gene>
    <name evidence="1" type="ORF">B0X71_19550</name>
</gene>
<dbReference type="RefSeq" id="WP_077591227.1">
    <property type="nucleotide sequence ID" value="NZ_CP019641.1"/>
</dbReference>
<evidence type="ECO:0000313" key="1">
    <source>
        <dbReference type="EMBL" id="AQQ55368.1"/>
    </source>
</evidence>
<dbReference type="Proteomes" id="UP000188184">
    <property type="component" value="Plasmid unnamed1"/>
</dbReference>